<gene>
    <name evidence="1" type="ORF">WB794_02940</name>
</gene>
<accession>A0AAW9R1Z0</accession>
<comment type="caution">
    <text evidence="1">The sequence shown here is derived from an EMBL/GenBank/DDBJ whole genome shotgun (WGS) entry which is preliminary data.</text>
</comment>
<proteinExistence type="predicted"/>
<dbReference type="Proteomes" id="UP001364472">
    <property type="component" value="Unassembled WGS sequence"/>
</dbReference>
<dbReference type="EMBL" id="JBBDHC010000003">
    <property type="protein sequence ID" value="MEJ1248631.1"/>
    <property type="molecule type" value="Genomic_DNA"/>
</dbReference>
<keyword evidence="2" id="KW-1185">Reference proteome</keyword>
<reference evidence="1 2" key="1">
    <citation type="journal article" date="2016" name="Antonie Van Leeuwenhoek">
        <title>Denitratimonas tolerans gen. nov., sp. nov., a denitrifying bacterium isolated from a bioreactor for tannery wastewater treatment.</title>
        <authorList>
            <person name="Han S.I."/>
            <person name="Kim J.O."/>
            <person name="Lee Y.R."/>
            <person name="Ekpeghere K.I."/>
            <person name="Koh S.C."/>
            <person name="Whang K.S."/>
        </authorList>
    </citation>
    <scope>NUCLEOTIDE SEQUENCE [LARGE SCALE GENOMIC DNA]</scope>
    <source>
        <strain evidence="1 2">KACC 17565</strain>
    </source>
</reference>
<evidence type="ECO:0000313" key="1">
    <source>
        <dbReference type="EMBL" id="MEJ1248631.1"/>
    </source>
</evidence>
<name>A0AAW9R1Z0_9GAMM</name>
<evidence type="ECO:0000313" key="2">
    <source>
        <dbReference type="Proteomes" id="UP001364472"/>
    </source>
</evidence>
<organism evidence="1 2">
    <name type="scientific">Denitratimonas tolerans</name>
    <dbReference type="NCBI Taxonomy" id="1338420"/>
    <lineage>
        <taxon>Bacteria</taxon>
        <taxon>Pseudomonadati</taxon>
        <taxon>Pseudomonadota</taxon>
        <taxon>Gammaproteobacteria</taxon>
        <taxon>Lysobacterales</taxon>
        <taxon>Lysobacteraceae</taxon>
        <taxon>Denitratimonas</taxon>
    </lineage>
</organism>
<sequence length="731" mass="78956">MFRLKRRHAPRLARPAASMLAALMAVLLCLPGLVAAVPAEWAKVEPGHSAMWFDVSRSGEGWVLEVLPGDGAVLYWFTFDDDGNPRWLGGAGRIERGEDGDTVVFDDLYAVHGPRFGPQFDPADLVRERQGRATLRFRDCDRGTIAFDAYGRQGEFALTRLTRTMGSGCRPAHGVPGQPVLNHAGQSGSWYEQATSGQGFSLAWLADGSVGVVWFTFDPQGRPYWLTGTGHLEADRLVFPRLQSARGGRFVDPFSPAGVERRTWGRLELRLDCTTGDAAYTPTEPGFAAGTMQLRRLTALAAPACPWVKPALTDLYAISLTELPATVGPPRLAITPPPGTEPPPWQYGWQDLVLATTVADDGTAHGYARQEAVDYISLLPGEHPGFIDPAYRARFQPIILAPGATRWERTGSRSDGVVPIMAHAGTLLYNHAVFTPYGIQTGLTPIHADLSGPGFVDITFIDGRFPEPYWNQAIAASRDLRYAVGEAGRVKSGESGIGESDAYPWKWSIDGGQEALPAGRAIYARTKPLCISDDGSRIIGAAWPAGAAPESADHSVAVQWDGPRLPAELRNAAGRTLILPTACSRDAGIVYGQWRASDIDADNKVAGFWTRDGRSAPTGPLEASAEDPRGWPYVIQHVSADGSLAAGEYASHDDPPVRGALLWGQDIGLVRLSEVLKSAGLQPDWPQIHVRGISPSGEYLLLASDPIRNGPARGDGSTIHTLLLRLEKRRP</sequence>
<dbReference type="AlphaFoldDB" id="A0AAW9R1Z0"/>
<dbReference type="RefSeq" id="WP_337334350.1">
    <property type="nucleotide sequence ID" value="NZ_JBBDHC010000003.1"/>
</dbReference>
<protein>
    <submittedName>
        <fullName evidence="1">Uncharacterized protein</fullName>
    </submittedName>
</protein>